<dbReference type="Pfam" id="PF03055">
    <property type="entry name" value="RPE65"/>
    <property type="match status" value="1"/>
</dbReference>
<evidence type="ECO:0000256" key="5">
    <source>
        <dbReference type="ARBA" id="ARBA00023004"/>
    </source>
</evidence>
<dbReference type="GO" id="GO:0010436">
    <property type="term" value="F:carotenoid dioxygenase activity"/>
    <property type="evidence" value="ECO:0007669"/>
    <property type="project" value="TreeGrafter"/>
</dbReference>
<keyword evidence="3" id="KW-0809">Transit peptide</keyword>
<gene>
    <name evidence="7" type="ORF">SEVIR_8G105100v2</name>
</gene>
<dbReference type="GO" id="GO:0009507">
    <property type="term" value="C:chloroplast"/>
    <property type="evidence" value="ECO:0007669"/>
    <property type="project" value="TreeGrafter"/>
</dbReference>
<evidence type="ECO:0008006" key="9">
    <source>
        <dbReference type="Google" id="ProtNLM"/>
    </source>
</evidence>
<feature type="binding site" evidence="6">
    <location>
        <position position="305"/>
    </location>
    <ligand>
        <name>Fe cation</name>
        <dbReference type="ChEBI" id="CHEBI:24875"/>
        <note>catalytic</note>
    </ligand>
</feature>
<evidence type="ECO:0000256" key="1">
    <source>
        <dbReference type="ARBA" id="ARBA00006787"/>
    </source>
</evidence>
<dbReference type="EMBL" id="CM016559">
    <property type="protein sequence ID" value="TKW00381.1"/>
    <property type="molecule type" value="Genomic_DNA"/>
</dbReference>
<evidence type="ECO:0000256" key="3">
    <source>
        <dbReference type="ARBA" id="ARBA00022946"/>
    </source>
</evidence>
<name>A0A4U6TE06_SETVI</name>
<dbReference type="GO" id="GO:0046872">
    <property type="term" value="F:metal ion binding"/>
    <property type="evidence" value="ECO:0007669"/>
    <property type="project" value="UniProtKB-KW"/>
</dbReference>
<evidence type="ECO:0000256" key="4">
    <source>
        <dbReference type="ARBA" id="ARBA00022964"/>
    </source>
</evidence>
<dbReference type="PANTHER" id="PTHR10543">
    <property type="entry name" value="BETA-CAROTENE DIOXYGENASE"/>
    <property type="match status" value="1"/>
</dbReference>
<sequence length="621" mass="68320">MVKGPALLATVLPHSVRAGAPHLLRQFLGCKLLPPYQIIGNATTIPSVNINQAGFPETLIPCPSVHHQEGTVHHKSKTRMAAYHPYHPMLCTVPNAPFLLSASTSRQIFHNISMTKVGRIRCVKAALDCGTAKLCAWTNVQREHWEGDLAVEGNLPAWLNGTYLRNGPGLWDVGEHSFHHIFDGYATLVRISFNQGRATGAHRLIQSEAYKAARTHGRPLHREFSSLCPRKPGSLLDRVRNIVGLSSGTALSDNANVSVLPLGDGRVICLTETTKSSVLIDPDTLDTIGKFHFTDRLWGLLQSTHPVVTPTEFLTLLPDLFRRGHRVVRMAAGSNERKVLGRVHCRGGLAPGWVHSFAVTENYIIVPEMPLRYSVTGVLKSELTPWYIFDWVPESGSYMHVVCRSTGKTVASVEVPPFMALHFINAYEQRDDDGGTGVIIADCCEYYADPAIIEALALHRLRSPGINKDAFPDARVARFRIPLDGSARGDLETVVDPDAHGRGVELCSINPAYQGKEYRYVYACGARRPCNFFNSLTKIDLAEKGAKNWYEAGSVPSEPFFVARPGGTNEDDGVVISIVSTVEGEGYALVLDAASFKEVARVRFPYGLPYGFHGCWIPKKI</sequence>
<evidence type="ECO:0000256" key="2">
    <source>
        <dbReference type="ARBA" id="ARBA00022723"/>
    </source>
</evidence>
<keyword evidence="4" id="KW-0223">Dioxygenase</keyword>
<protein>
    <recommendedName>
        <fullName evidence="9">Carotenoid cleavage dioxygenase 8</fullName>
    </recommendedName>
</protein>
<evidence type="ECO:0000313" key="7">
    <source>
        <dbReference type="EMBL" id="TKW00381.1"/>
    </source>
</evidence>
<dbReference type="AlphaFoldDB" id="A0A4U6TE06"/>
<comment type="similarity">
    <text evidence="1">Belongs to the carotenoid oxygenase family.</text>
</comment>
<feature type="binding site" evidence="6">
    <location>
        <position position="613"/>
    </location>
    <ligand>
        <name>Fe cation</name>
        <dbReference type="ChEBI" id="CHEBI:24875"/>
        <note>catalytic</note>
    </ligand>
</feature>
<feature type="binding site" evidence="6">
    <location>
        <position position="355"/>
    </location>
    <ligand>
        <name>Fe cation</name>
        <dbReference type="ChEBI" id="CHEBI:24875"/>
        <note>catalytic</note>
    </ligand>
</feature>
<dbReference type="InterPro" id="IPR004294">
    <property type="entry name" value="Carotenoid_Oase"/>
</dbReference>
<dbReference type="PANTHER" id="PTHR10543:SF102">
    <property type="entry name" value="CAROTENOID CLEAVAGE DIOXYGENASE 8"/>
    <property type="match status" value="1"/>
</dbReference>
<reference evidence="7" key="1">
    <citation type="submission" date="2019-03" db="EMBL/GenBank/DDBJ databases">
        <title>WGS assembly of Setaria viridis.</title>
        <authorList>
            <person name="Huang P."/>
            <person name="Jenkins J."/>
            <person name="Grimwood J."/>
            <person name="Barry K."/>
            <person name="Healey A."/>
            <person name="Mamidi S."/>
            <person name="Sreedasyam A."/>
            <person name="Shu S."/>
            <person name="Feldman M."/>
            <person name="Wu J."/>
            <person name="Yu Y."/>
            <person name="Chen C."/>
            <person name="Johnson J."/>
            <person name="Rokhsar D."/>
            <person name="Baxter I."/>
            <person name="Schmutz J."/>
            <person name="Brutnell T."/>
            <person name="Kellogg E."/>
        </authorList>
    </citation>
    <scope>NUCLEOTIDE SEQUENCE [LARGE SCALE GENOMIC DNA]</scope>
</reference>
<dbReference type="Proteomes" id="UP000298652">
    <property type="component" value="Chromosome 8"/>
</dbReference>
<dbReference type="GO" id="GO:0016121">
    <property type="term" value="P:carotene catabolic process"/>
    <property type="evidence" value="ECO:0007669"/>
    <property type="project" value="TreeGrafter"/>
</dbReference>
<accession>A0A4U6TE06</accession>
<dbReference type="OMA" id="MLPNCKA"/>
<keyword evidence="4" id="KW-0560">Oxidoreductase</keyword>
<dbReference type="Gramene" id="TKW00381">
    <property type="protein sequence ID" value="TKW00381"/>
    <property type="gene ID" value="SEVIR_8G105100v2"/>
</dbReference>
<feature type="binding site" evidence="6">
    <location>
        <position position="422"/>
    </location>
    <ligand>
        <name>Fe cation</name>
        <dbReference type="ChEBI" id="CHEBI:24875"/>
        <note>catalytic</note>
    </ligand>
</feature>
<evidence type="ECO:0000256" key="6">
    <source>
        <dbReference type="PIRSR" id="PIRSR604294-1"/>
    </source>
</evidence>
<proteinExistence type="inferred from homology"/>
<keyword evidence="8" id="KW-1185">Reference proteome</keyword>
<comment type="cofactor">
    <cofactor evidence="6">
        <name>Fe(2+)</name>
        <dbReference type="ChEBI" id="CHEBI:29033"/>
    </cofactor>
    <text evidence="6">Binds 1 Fe(2+) ion per subunit.</text>
</comment>
<keyword evidence="5 6" id="KW-0408">Iron</keyword>
<keyword evidence="2 6" id="KW-0479">Metal-binding</keyword>
<evidence type="ECO:0000313" key="8">
    <source>
        <dbReference type="Proteomes" id="UP000298652"/>
    </source>
</evidence>
<organism evidence="7 8">
    <name type="scientific">Setaria viridis</name>
    <name type="common">Green bristlegrass</name>
    <name type="synonym">Setaria italica subsp. viridis</name>
    <dbReference type="NCBI Taxonomy" id="4556"/>
    <lineage>
        <taxon>Eukaryota</taxon>
        <taxon>Viridiplantae</taxon>
        <taxon>Streptophyta</taxon>
        <taxon>Embryophyta</taxon>
        <taxon>Tracheophyta</taxon>
        <taxon>Spermatophyta</taxon>
        <taxon>Magnoliopsida</taxon>
        <taxon>Liliopsida</taxon>
        <taxon>Poales</taxon>
        <taxon>Poaceae</taxon>
        <taxon>PACMAD clade</taxon>
        <taxon>Panicoideae</taxon>
        <taxon>Panicodae</taxon>
        <taxon>Paniceae</taxon>
        <taxon>Cenchrinae</taxon>
        <taxon>Setaria</taxon>
    </lineage>
</organism>